<evidence type="ECO:0000313" key="8">
    <source>
        <dbReference type="EMBL" id="CAH0381968.1"/>
    </source>
</evidence>
<dbReference type="GO" id="GO:0042147">
    <property type="term" value="P:retrograde transport, endosome to Golgi"/>
    <property type="evidence" value="ECO:0007669"/>
    <property type="project" value="TreeGrafter"/>
</dbReference>
<dbReference type="GO" id="GO:0005829">
    <property type="term" value="C:cytosol"/>
    <property type="evidence" value="ECO:0007669"/>
    <property type="project" value="GOC"/>
</dbReference>
<dbReference type="Gene3D" id="2.30.29.30">
    <property type="entry name" value="Pleckstrin-homology domain (PH domain)/Phosphotyrosine-binding domain (PTB)"/>
    <property type="match status" value="1"/>
</dbReference>
<sequence length="218" mass="24504">MEGSLLKWTNYWNGWQPRWFILENGILSYYMSLEEVNQGSKGAVKVSACEIIVSNVDNTRMDLVIPGEKHLYLKAASSQERQQWLIALGSSKACLTTRHRPGSDSSSPDSLKAKKSELKLYCDLLMQQIHTIRKAATGEAGPDTEKMYEECTLLEATCDTFIKTLEEIMNVSNSNSPNDFFPNSSSIFHSNHSGIKQQTKSPIQPSLPKKTRSTSHDR</sequence>
<dbReference type="GO" id="GO:0005802">
    <property type="term" value="C:trans-Golgi network"/>
    <property type="evidence" value="ECO:0007669"/>
    <property type="project" value="TreeGrafter"/>
</dbReference>
<reference evidence="8" key="1">
    <citation type="submission" date="2021-12" db="EMBL/GenBank/DDBJ databases">
        <authorList>
            <person name="King R."/>
        </authorList>
    </citation>
    <scope>NUCLEOTIDE SEQUENCE</scope>
</reference>
<accession>A0A9P0A103</accession>
<dbReference type="PANTHER" id="PTHR22902:SF27">
    <property type="entry name" value="PLECKSTRIN HOMOLOGY DOMAIN-CONTAINING FAMILY A MEMBER 3"/>
    <property type="match status" value="1"/>
</dbReference>
<dbReference type="InterPro" id="IPR001849">
    <property type="entry name" value="PH_domain"/>
</dbReference>
<dbReference type="GO" id="GO:0005769">
    <property type="term" value="C:early endosome"/>
    <property type="evidence" value="ECO:0007669"/>
    <property type="project" value="TreeGrafter"/>
</dbReference>
<organism evidence="8 9">
    <name type="scientific">Bemisia tabaci</name>
    <name type="common">Sweetpotato whitefly</name>
    <name type="synonym">Aleurodes tabaci</name>
    <dbReference type="NCBI Taxonomy" id="7038"/>
    <lineage>
        <taxon>Eukaryota</taxon>
        <taxon>Metazoa</taxon>
        <taxon>Ecdysozoa</taxon>
        <taxon>Arthropoda</taxon>
        <taxon>Hexapoda</taxon>
        <taxon>Insecta</taxon>
        <taxon>Pterygota</taxon>
        <taxon>Neoptera</taxon>
        <taxon>Paraneoptera</taxon>
        <taxon>Hemiptera</taxon>
        <taxon>Sternorrhyncha</taxon>
        <taxon>Aleyrodoidea</taxon>
        <taxon>Aleyrodidae</taxon>
        <taxon>Aleyrodinae</taxon>
        <taxon>Bemisia</taxon>
    </lineage>
</organism>
<evidence type="ECO:0000256" key="3">
    <source>
        <dbReference type="ARBA" id="ARBA00022553"/>
    </source>
</evidence>
<feature type="domain" description="PH" evidence="7">
    <location>
        <begin position="1"/>
        <end position="93"/>
    </location>
</feature>
<dbReference type="SMART" id="SM00233">
    <property type="entry name" value="PH"/>
    <property type="match status" value="1"/>
</dbReference>
<keyword evidence="5" id="KW-0472">Membrane</keyword>
<proteinExistence type="predicted"/>
<dbReference type="Proteomes" id="UP001152759">
    <property type="component" value="Chromosome 1"/>
</dbReference>
<dbReference type="FunFam" id="2.30.29.30:FF:000085">
    <property type="entry name" value="Pleckstrin homology domain-containing family A member 8"/>
    <property type="match status" value="1"/>
</dbReference>
<name>A0A9P0A103_BEMTA</name>
<dbReference type="KEGG" id="btab:109035757"/>
<dbReference type="GO" id="GO:0055037">
    <property type="term" value="C:recycling endosome"/>
    <property type="evidence" value="ECO:0007669"/>
    <property type="project" value="TreeGrafter"/>
</dbReference>
<feature type="compositionally biased region" description="Polar residues" evidence="6">
    <location>
        <begin position="187"/>
        <end position="204"/>
    </location>
</feature>
<gene>
    <name evidence="8" type="ORF">BEMITA_LOCUS1564</name>
</gene>
<evidence type="ECO:0000256" key="5">
    <source>
        <dbReference type="ARBA" id="ARBA00023136"/>
    </source>
</evidence>
<dbReference type="AlphaFoldDB" id="A0A9P0A103"/>
<dbReference type="SUPFAM" id="SSF50729">
    <property type="entry name" value="PH domain-like"/>
    <property type="match status" value="1"/>
</dbReference>
<evidence type="ECO:0000256" key="4">
    <source>
        <dbReference type="ARBA" id="ARBA00023034"/>
    </source>
</evidence>
<dbReference type="Pfam" id="PF00169">
    <property type="entry name" value="PH"/>
    <property type="match status" value="1"/>
</dbReference>
<dbReference type="GO" id="GO:0001881">
    <property type="term" value="P:receptor recycling"/>
    <property type="evidence" value="ECO:0007669"/>
    <property type="project" value="TreeGrafter"/>
</dbReference>
<dbReference type="GO" id="GO:0007032">
    <property type="term" value="P:endosome organization"/>
    <property type="evidence" value="ECO:0007669"/>
    <property type="project" value="TreeGrafter"/>
</dbReference>
<keyword evidence="4" id="KW-0333">Golgi apparatus</keyword>
<dbReference type="InterPro" id="IPR045188">
    <property type="entry name" value="Boi1/Boi2-like"/>
</dbReference>
<protein>
    <recommendedName>
        <fullName evidence="7">PH domain-containing protein</fullName>
    </recommendedName>
</protein>
<evidence type="ECO:0000259" key="7">
    <source>
        <dbReference type="PROSITE" id="PS50003"/>
    </source>
</evidence>
<dbReference type="PROSITE" id="PS50003">
    <property type="entry name" value="PH_DOMAIN"/>
    <property type="match status" value="1"/>
</dbReference>
<dbReference type="GO" id="GO:0016020">
    <property type="term" value="C:membrane"/>
    <property type="evidence" value="ECO:0007669"/>
    <property type="project" value="UniProtKB-SubCell"/>
</dbReference>
<evidence type="ECO:0000256" key="2">
    <source>
        <dbReference type="ARBA" id="ARBA00004198"/>
    </source>
</evidence>
<dbReference type="EMBL" id="OU963862">
    <property type="protein sequence ID" value="CAH0381968.1"/>
    <property type="molecule type" value="Genomic_DNA"/>
</dbReference>
<feature type="region of interest" description="Disordered" evidence="6">
    <location>
        <begin position="182"/>
        <end position="218"/>
    </location>
</feature>
<evidence type="ECO:0000256" key="6">
    <source>
        <dbReference type="SAM" id="MobiDB-lite"/>
    </source>
</evidence>
<keyword evidence="9" id="KW-1185">Reference proteome</keyword>
<dbReference type="InterPro" id="IPR011993">
    <property type="entry name" value="PH-like_dom_sf"/>
</dbReference>
<dbReference type="CDD" id="cd01247">
    <property type="entry name" value="PH_FAPP1_FAPP2"/>
    <property type="match status" value="1"/>
</dbReference>
<feature type="compositionally biased region" description="Basic residues" evidence="6">
    <location>
        <begin position="209"/>
        <end position="218"/>
    </location>
</feature>
<evidence type="ECO:0000313" key="9">
    <source>
        <dbReference type="Proteomes" id="UP001152759"/>
    </source>
</evidence>
<dbReference type="PANTHER" id="PTHR22902">
    <property type="entry name" value="SESQUIPEDALIAN"/>
    <property type="match status" value="1"/>
</dbReference>
<evidence type="ECO:0000256" key="1">
    <source>
        <dbReference type="ARBA" id="ARBA00004170"/>
    </source>
</evidence>
<comment type="subcellular location">
    <subcellularLocation>
        <location evidence="2">Golgi apparatus</location>
        <location evidence="2">trans-Golgi network membrane</location>
    </subcellularLocation>
    <subcellularLocation>
        <location evidence="1">Membrane</location>
        <topology evidence="1">Peripheral membrane protein</topology>
    </subcellularLocation>
</comment>
<keyword evidence="3" id="KW-0597">Phosphoprotein</keyword>